<dbReference type="GO" id="GO:0046872">
    <property type="term" value="F:metal ion binding"/>
    <property type="evidence" value="ECO:0007669"/>
    <property type="project" value="UniProtKB-UniRule"/>
</dbReference>
<dbReference type="PANTHER" id="PTHR16740">
    <property type="entry name" value="CYTOCHROME B5-RELATED PROTEIN-RELATED"/>
    <property type="match status" value="1"/>
</dbReference>
<dbReference type="SMART" id="SM01117">
    <property type="entry name" value="Cyt-b5"/>
    <property type="match status" value="1"/>
</dbReference>
<evidence type="ECO:0000256" key="2">
    <source>
        <dbReference type="ARBA" id="ARBA00022723"/>
    </source>
</evidence>
<keyword evidence="3 4" id="KW-0408">Iron</keyword>
<keyword evidence="2 4" id="KW-0479">Metal-binding</keyword>
<dbReference type="InterPro" id="IPR036400">
    <property type="entry name" value="Cyt_B5-like_heme/steroid_sf"/>
</dbReference>
<keyword evidence="1 4" id="KW-0349">Heme</keyword>
<dbReference type="PANTHER" id="PTHR16740:SF1">
    <property type="entry name" value="CYTOCHROME B5-RELATED PROTEIN-RELATED"/>
    <property type="match status" value="1"/>
</dbReference>
<evidence type="ECO:0000259" key="5">
    <source>
        <dbReference type="PROSITE" id="PS50255"/>
    </source>
</evidence>
<gene>
    <name evidence="7 8 9" type="primary">LOC117643379</name>
</gene>
<keyword evidence="4" id="KW-1133">Transmembrane helix</keyword>
<evidence type="ECO:0000256" key="3">
    <source>
        <dbReference type="ARBA" id="ARBA00023004"/>
    </source>
</evidence>
<organism evidence="9">
    <name type="scientific">Thrips palmi</name>
    <name type="common">Melon thrips</name>
    <dbReference type="NCBI Taxonomy" id="161013"/>
    <lineage>
        <taxon>Eukaryota</taxon>
        <taxon>Metazoa</taxon>
        <taxon>Ecdysozoa</taxon>
        <taxon>Arthropoda</taxon>
        <taxon>Hexapoda</taxon>
        <taxon>Insecta</taxon>
        <taxon>Pterygota</taxon>
        <taxon>Neoptera</taxon>
        <taxon>Paraneoptera</taxon>
        <taxon>Thysanoptera</taxon>
        <taxon>Terebrantia</taxon>
        <taxon>Thripoidea</taxon>
        <taxon>Thripidae</taxon>
        <taxon>Thrips</taxon>
    </lineage>
</organism>
<dbReference type="InterPro" id="IPR053100">
    <property type="entry name" value="Cytochrome_b5-related"/>
</dbReference>
<protein>
    <submittedName>
        <fullName evidence="7 8">Cytochrome b5-related protein-like</fullName>
    </submittedName>
</protein>
<comment type="caution">
    <text evidence="4">Lacks conserved residue(s) required for the propagation of feature annotation.</text>
</comment>
<dbReference type="KEGG" id="tpal:117643379"/>
<comment type="similarity">
    <text evidence="4">Belongs to the cytochrome b5 family.</text>
</comment>
<dbReference type="InterPro" id="IPR018506">
    <property type="entry name" value="Cyt_B5_heme-BS"/>
</dbReference>
<keyword evidence="4" id="KW-0812">Transmembrane</keyword>
<dbReference type="Gene3D" id="3.10.120.10">
    <property type="entry name" value="Cytochrome b5-like heme/steroid binding domain"/>
    <property type="match status" value="1"/>
</dbReference>
<sequence length="472" mass="53073">MAPNIAQVDVHGGQCACGLQHDPDVLHEHEVHEHQGLQQHGGGFRGLGWRYPDRKKGLFASVDEWLEGRRQVDGAEGLWRVDDNLYDLTPFMERHPGGPHWLQLTKGTDITEVFYLHHITDAAEAALPKFLVRRAAAPRNSPFTFHRDGFYMQLRARTRKLLEHIPKEAILEAQARSKLIVDSLAAAALLACVAAGYLNSFLVAVLAGLLVSLTASGAHNFFHQKHNWRRYLFELSLMSSREWMVSHALSHHIFTNTLQDLEITFFEPVIAFLPYPDKPAVVRYASWVYCVVLYAALAHGQVMKRVMAMRVEWTDAVGLLVPACLLLGGASLLDAWLLWTYILIVSSLYFAFQGLTAGHHHPDKYHEGDALGADMDYGLMQLAATSDCSGVRSKDSLAMSITHFGDHLMHHLFPGVDHAVLRLLEPALLETLEEYRLPATTVPFWEAVWGKYRQMARVTPKRGLNHAVLPQH</sequence>
<dbReference type="GO" id="GO:0020037">
    <property type="term" value="F:heme binding"/>
    <property type="evidence" value="ECO:0007669"/>
    <property type="project" value="UniProtKB-UniRule"/>
</dbReference>
<evidence type="ECO:0000313" key="6">
    <source>
        <dbReference type="Proteomes" id="UP000515158"/>
    </source>
</evidence>
<feature type="domain" description="Cytochrome b5 heme-binding" evidence="5">
    <location>
        <begin position="73"/>
        <end position="136"/>
    </location>
</feature>
<keyword evidence="4" id="KW-0472">Membrane</keyword>
<dbReference type="PROSITE" id="PS00191">
    <property type="entry name" value="CYTOCHROME_B5_1"/>
    <property type="match status" value="1"/>
</dbReference>
<dbReference type="PROSITE" id="PS50255">
    <property type="entry name" value="CYTOCHROME_B5_2"/>
    <property type="match status" value="1"/>
</dbReference>
<dbReference type="Pfam" id="PF00487">
    <property type="entry name" value="FA_desaturase"/>
    <property type="match status" value="1"/>
</dbReference>
<feature type="transmembrane region" description="Helical" evidence="4">
    <location>
        <begin position="313"/>
        <end position="330"/>
    </location>
</feature>
<dbReference type="RefSeq" id="XP_034238120.1">
    <property type="nucleotide sequence ID" value="XM_034382229.1"/>
</dbReference>
<evidence type="ECO:0000313" key="8">
    <source>
        <dbReference type="RefSeq" id="XP_034238121.1"/>
    </source>
</evidence>
<feature type="transmembrane region" description="Helical" evidence="4">
    <location>
        <begin position="179"/>
        <end position="198"/>
    </location>
</feature>
<dbReference type="RefSeq" id="XP_034238121.1">
    <property type="nucleotide sequence ID" value="XM_034382230.1"/>
</dbReference>
<evidence type="ECO:0000313" key="7">
    <source>
        <dbReference type="RefSeq" id="XP_034238120.1"/>
    </source>
</evidence>
<reference evidence="7 8" key="1">
    <citation type="submission" date="2025-04" db="UniProtKB">
        <authorList>
            <consortium name="RefSeq"/>
        </authorList>
    </citation>
    <scope>IDENTIFICATION</scope>
    <source>
        <tissue evidence="7 8">Total insect</tissue>
    </source>
</reference>
<dbReference type="OrthoDB" id="260519at2759"/>
<accession>A0A6P8YVF9</accession>
<name>A0A6P8YVF9_THRPL</name>
<proteinExistence type="inferred from homology"/>
<dbReference type="Pfam" id="PF00173">
    <property type="entry name" value="Cyt-b5"/>
    <property type="match status" value="1"/>
</dbReference>
<dbReference type="SUPFAM" id="SSF55856">
    <property type="entry name" value="Cytochrome b5-like heme/steroid binding domain"/>
    <property type="match status" value="1"/>
</dbReference>
<dbReference type="Proteomes" id="UP000515158">
    <property type="component" value="Unplaced"/>
</dbReference>
<dbReference type="GeneID" id="117643379"/>
<evidence type="ECO:0000256" key="1">
    <source>
        <dbReference type="ARBA" id="ARBA00022617"/>
    </source>
</evidence>
<dbReference type="GO" id="GO:0006629">
    <property type="term" value="P:lipid metabolic process"/>
    <property type="evidence" value="ECO:0007669"/>
    <property type="project" value="InterPro"/>
</dbReference>
<dbReference type="InterPro" id="IPR001199">
    <property type="entry name" value="Cyt_B5-like_heme/steroid-bd"/>
</dbReference>
<keyword evidence="6" id="KW-1185">Reference proteome</keyword>
<dbReference type="RefSeq" id="XP_034238122.1">
    <property type="nucleotide sequence ID" value="XM_034382231.1"/>
</dbReference>
<evidence type="ECO:0000256" key="4">
    <source>
        <dbReference type="RuleBase" id="RU362121"/>
    </source>
</evidence>
<dbReference type="AlphaFoldDB" id="A0A6P8YVF9"/>
<evidence type="ECO:0000313" key="9">
    <source>
        <dbReference type="RefSeq" id="XP_034238122.1"/>
    </source>
</evidence>
<dbReference type="InterPro" id="IPR005804">
    <property type="entry name" value="FA_desaturase_dom"/>
</dbReference>